<proteinExistence type="predicted"/>
<comment type="caution">
    <text evidence="1">The sequence shown here is derived from an EMBL/GenBank/DDBJ whole genome shotgun (WGS) entry which is preliminary data.</text>
</comment>
<dbReference type="EMBL" id="CM055112">
    <property type="protein sequence ID" value="KAJ7517736.1"/>
    <property type="molecule type" value="Genomic_DNA"/>
</dbReference>
<evidence type="ECO:0000313" key="2">
    <source>
        <dbReference type="Proteomes" id="UP001162992"/>
    </source>
</evidence>
<organism evidence="1 2">
    <name type="scientific">Diphasiastrum complanatum</name>
    <name type="common">Issler's clubmoss</name>
    <name type="synonym">Lycopodium complanatum</name>
    <dbReference type="NCBI Taxonomy" id="34168"/>
    <lineage>
        <taxon>Eukaryota</taxon>
        <taxon>Viridiplantae</taxon>
        <taxon>Streptophyta</taxon>
        <taxon>Embryophyta</taxon>
        <taxon>Tracheophyta</taxon>
        <taxon>Lycopodiopsida</taxon>
        <taxon>Lycopodiales</taxon>
        <taxon>Lycopodiaceae</taxon>
        <taxon>Lycopodioideae</taxon>
        <taxon>Diphasiastrum</taxon>
    </lineage>
</organism>
<dbReference type="Proteomes" id="UP001162992">
    <property type="component" value="Chromosome 21"/>
</dbReference>
<name>A0ACC2AJM7_DIPCM</name>
<gene>
    <name evidence="1" type="ORF">O6H91_21G038400</name>
</gene>
<protein>
    <submittedName>
        <fullName evidence="1">Uncharacterized protein</fullName>
    </submittedName>
</protein>
<sequence length="1220" mass="133537">MEPNVSIKSGCMIRVAVLPVGEMPAAHLRDYVAMVLQHSRIDLSSVSSFYTEHQKSPFTQQPWEKGSLRFKFMVGGAARSPWEDFQAQRKVLGVIGLCHCPLSHDLGAAYDQFVAICNAYPSAQTKRCFAFHPSDAQVEQDDKKRQHLVLFPPADQQTLEFHMHTLMQDFAASLLMQFESWVLLAEPVGATLTTPLDSQATLNAEEVSKAKKRRLCRVQKTIGDYCLLAGSPVDANAHYTTAIELARLTGDVFWQAGAIEGSICALVVDRTGQKDQALEEEVKFQYFEVIQLYRRATALIFELEAALKLARFLCRKELAREVSDLLTGAVESSKNLTDASDRLVLFVEVARIFEAVGYQRKAAFFSRQVAQLYQQQGSRWAAMSSLQVLLMTAKSYHIQSRSSFLKGCCLVFLGNHTFCQVNDLYSLLKWKSSQQPLTDENRQIFSIDVGCEGQWSTLQMDVLADTLAAAVRAGDPLAAWKAAAQLLRRHYPLITPSSQVSLAYALSSVAARLPTGSRCSEPALPFIRLHLLPPLPLQMEVVKRTLGKKDWWAGPSSSGPFIYTPFTSKGGDSRDNEKVEVTWVVGEPVQVIVEVANPCAFEISVDSISLSVDSGDFEAFPLSIVLPPNTAQVVSLSGVALSAGSLVVRGCFVNLDGIVSEHLFEDIEELIVDSMKGLSLGDPFRSAGGTKIRPSPCPEIVVMPPLPLLVAQVVGGEGAVVLYEGEIREIQISLSNAGVVPVVEANVSLTGKQREHVISVGHNLLQAALPLEPGAAVLIPVKLKAGPPNSELENGLRSVHGSRVKVPKEGNCPMLIIHYAGPSQQDRTVDRTESVQLPPGRRVALPLQLHVLRGLCLAQARLLSMEVPAQISRSLPDPNSCKPSSLESAVSLVRMDPYRGSWSLRLLELELWNATDVLFEITVGIKEKKVNDGNETELEAECLYPTTRIDREYSARVLIPLEKFKLPVLDKALLGKTSPGRESRNKLEERISSTEKQTKKDFNAIIEELSSRICVKWHSGRNSSGELPINDAIREALQASAVDILIPDPLTFGFRLAKLTSVHPADYEDACDHHVQVDGENEPATLKQTNMKNSVLAREVTPIEMLVRNNTREAVTMTLSVTCRDVTGASCLGSVGEKATVLWAGALNGIDVEVSANGEFVHTFALCFLVPGEYTLLGAAIIHHATEALRPQAKILQTDNSLEPLCFSGPPFGVHVAGTS</sequence>
<accession>A0ACC2AJM7</accession>
<keyword evidence="2" id="KW-1185">Reference proteome</keyword>
<reference evidence="2" key="1">
    <citation type="journal article" date="2024" name="Proc. Natl. Acad. Sci. U.S.A.">
        <title>Extraordinary preservation of gene collinearity over three hundred million years revealed in homosporous lycophytes.</title>
        <authorList>
            <person name="Li C."/>
            <person name="Wickell D."/>
            <person name="Kuo L.Y."/>
            <person name="Chen X."/>
            <person name="Nie B."/>
            <person name="Liao X."/>
            <person name="Peng D."/>
            <person name="Ji J."/>
            <person name="Jenkins J."/>
            <person name="Williams M."/>
            <person name="Shu S."/>
            <person name="Plott C."/>
            <person name="Barry K."/>
            <person name="Rajasekar S."/>
            <person name="Grimwood J."/>
            <person name="Han X."/>
            <person name="Sun S."/>
            <person name="Hou Z."/>
            <person name="He W."/>
            <person name="Dai G."/>
            <person name="Sun C."/>
            <person name="Schmutz J."/>
            <person name="Leebens-Mack J.H."/>
            <person name="Li F.W."/>
            <person name="Wang L."/>
        </authorList>
    </citation>
    <scope>NUCLEOTIDE SEQUENCE [LARGE SCALE GENOMIC DNA]</scope>
    <source>
        <strain evidence="2">cv. PW_Plant_1</strain>
    </source>
</reference>
<evidence type="ECO:0000313" key="1">
    <source>
        <dbReference type="EMBL" id="KAJ7517736.1"/>
    </source>
</evidence>